<evidence type="ECO:0000256" key="7">
    <source>
        <dbReference type="ARBA" id="ARBA00040376"/>
    </source>
</evidence>
<dbReference type="Proteomes" id="UP001201262">
    <property type="component" value="Unassembled WGS sequence"/>
</dbReference>
<feature type="compositionally biased region" description="Polar residues" evidence="10">
    <location>
        <begin position="15"/>
        <end position="25"/>
    </location>
</feature>
<gene>
    <name evidence="12" type="ORF">BGW36DRAFT_375721</name>
</gene>
<feature type="domain" description="G-patch" evidence="11">
    <location>
        <begin position="25"/>
        <end position="79"/>
    </location>
</feature>
<dbReference type="PANTHER" id="PTHR23149">
    <property type="entry name" value="G PATCH DOMAIN CONTAINING PROTEIN"/>
    <property type="match status" value="1"/>
</dbReference>
<dbReference type="GeneID" id="70246087"/>
<dbReference type="InterPro" id="IPR050656">
    <property type="entry name" value="PINX1"/>
</dbReference>
<evidence type="ECO:0000313" key="13">
    <source>
        <dbReference type="Proteomes" id="UP001201262"/>
    </source>
</evidence>
<evidence type="ECO:0000313" key="12">
    <source>
        <dbReference type="EMBL" id="KAH8698253.1"/>
    </source>
</evidence>
<dbReference type="InterPro" id="IPR000467">
    <property type="entry name" value="G_patch_dom"/>
</dbReference>
<feature type="compositionally biased region" description="Basic residues" evidence="10">
    <location>
        <begin position="1"/>
        <end position="11"/>
    </location>
</feature>
<organism evidence="12 13">
    <name type="scientific">Talaromyces proteolyticus</name>
    <dbReference type="NCBI Taxonomy" id="1131652"/>
    <lineage>
        <taxon>Eukaryota</taxon>
        <taxon>Fungi</taxon>
        <taxon>Dikarya</taxon>
        <taxon>Ascomycota</taxon>
        <taxon>Pezizomycotina</taxon>
        <taxon>Eurotiomycetes</taxon>
        <taxon>Eurotiomycetidae</taxon>
        <taxon>Eurotiales</taxon>
        <taxon>Trichocomaceae</taxon>
        <taxon>Talaromyces</taxon>
        <taxon>Talaromyces sect. Bacilispori</taxon>
    </lineage>
</organism>
<dbReference type="RefSeq" id="XP_046072717.1">
    <property type="nucleotide sequence ID" value="XM_046215800.1"/>
</dbReference>
<name>A0AAD4KW58_9EURO</name>
<evidence type="ECO:0000256" key="8">
    <source>
        <dbReference type="ARBA" id="ARBA00041961"/>
    </source>
</evidence>
<keyword evidence="3" id="KW-0698">rRNA processing</keyword>
<accession>A0AAD4KW58</accession>
<feature type="compositionally biased region" description="Basic and acidic residues" evidence="10">
    <location>
        <begin position="147"/>
        <end position="182"/>
    </location>
</feature>
<evidence type="ECO:0000256" key="10">
    <source>
        <dbReference type="SAM" id="MobiDB-lite"/>
    </source>
</evidence>
<evidence type="ECO:0000256" key="6">
    <source>
        <dbReference type="ARBA" id="ARBA00040137"/>
    </source>
</evidence>
<dbReference type="GO" id="GO:0005730">
    <property type="term" value="C:nucleolus"/>
    <property type="evidence" value="ECO:0007669"/>
    <property type="project" value="UniProtKB-SubCell"/>
</dbReference>
<evidence type="ECO:0000256" key="3">
    <source>
        <dbReference type="ARBA" id="ARBA00022552"/>
    </source>
</evidence>
<evidence type="ECO:0000256" key="4">
    <source>
        <dbReference type="ARBA" id="ARBA00023242"/>
    </source>
</evidence>
<dbReference type="GO" id="GO:0003676">
    <property type="term" value="F:nucleic acid binding"/>
    <property type="evidence" value="ECO:0007669"/>
    <property type="project" value="InterPro"/>
</dbReference>
<feature type="region of interest" description="Disordered" evidence="10">
    <location>
        <begin position="147"/>
        <end position="240"/>
    </location>
</feature>
<feature type="compositionally biased region" description="Basic residues" evidence="10">
    <location>
        <begin position="191"/>
        <end position="204"/>
    </location>
</feature>
<dbReference type="EMBL" id="JAJTJA010000005">
    <property type="protein sequence ID" value="KAH8698253.1"/>
    <property type="molecule type" value="Genomic_DNA"/>
</dbReference>
<comment type="subcellular location">
    <subcellularLocation>
        <location evidence="1">Nucleus</location>
        <location evidence="1">Nucleolus</location>
    </subcellularLocation>
</comment>
<evidence type="ECO:0000256" key="1">
    <source>
        <dbReference type="ARBA" id="ARBA00004604"/>
    </source>
</evidence>
<protein>
    <recommendedName>
        <fullName evidence="7">Protein PXR1</fullName>
    </recommendedName>
    <alternativeName>
        <fullName evidence="8">PinX1-related protein 1</fullName>
    </alternativeName>
    <alternativeName>
        <fullName evidence="6">Protein pxr1</fullName>
    </alternativeName>
</protein>
<comment type="caution">
    <text evidence="12">The sequence shown here is derived from an EMBL/GenBank/DDBJ whole genome shotgun (WGS) entry which is preliminary data.</text>
</comment>
<sequence>MGLAAPRKKVKLSHDPNNTKWSRSTDGFGHKIMTSQGWTPGSYLGARNAPHADTFTVASASHIRVTLKDDTLGLGARSRVMGNDEPTGLDAFQGLLGRLNGKSDTQLEKEQRKRDDDRLAIYAQKKYQMVNFVSGGYLAPEKSEAFPESRDVLSEKLNAEDRPTDTRNRETNNDISEFDEKATVSGVIKEKAKKKDKKRKAKPKKSTEDIENDKRDLPRTNNISVEAVSETPVISREQRPMGRHAIRGRHIQQKKRAIMDDRSLNEIFMIKT</sequence>
<evidence type="ECO:0000259" key="11">
    <source>
        <dbReference type="PROSITE" id="PS50174"/>
    </source>
</evidence>
<dbReference type="Pfam" id="PF01585">
    <property type="entry name" value="G-patch"/>
    <property type="match status" value="1"/>
</dbReference>
<dbReference type="PANTHER" id="PTHR23149:SF31">
    <property type="entry name" value="PROTEIN PXR1"/>
    <property type="match status" value="1"/>
</dbReference>
<dbReference type="PROSITE" id="PS50174">
    <property type="entry name" value="G_PATCH"/>
    <property type="match status" value="1"/>
</dbReference>
<comment type="function">
    <text evidence="9">Involved in rRNA-processing at A0, A1 and A2 sites and negatively regulates telomerase.</text>
</comment>
<dbReference type="AlphaFoldDB" id="A0AAD4KW58"/>
<keyword evidence="13" id="KW-1185">Reference proteome</keyword>
<evidence type="ECO:0000256" key="2">
    <source>
        <dbReference type="ARBA" id="ARBA00022517"/>
    </source>
</evidence>
<proteinExistence type="inferred from homology"/>
<keyword evidence="4" id="KW-0539">Nucleus</keyword>
<feature type="region of interest" description="Disordered" evidence="10">
    <location>
        <begin position="1"/>
        <end position="26"/>
    </location>
</feature>
<dbReference type="GO" id="GO:0006364">
    <property type="term" value="P:rRNA processing"/>
    <property type="evidence" value="ECO:0007669"/>
    <property type="project" value="UniProtKB-KW"/>
</dbReference>
<evidence type="ECO:0000256" key="9">
    <source>
        <dbReference type="ARBA" id="ARBA00043878"/>
    </source>
</evidence>
<keyword evidence="2" id="KW-0690">Ribosome biogenesis</keyword>
<feature type="compositionally biased region" description="Basic and acidic residues" evidence="10">
    <location>
        <begin position="205"/>
        <end position="218"/>
    </location>
</feature>
<comment type="similarity">
    <text evidence="5">Belongs to the PINX1 family.</text>
</comment>
<evidence type="ECO:0000256" key="5">
    <source>
        <dbReference type="ARBA" id="ARBA00038007"/>
    </source>
</evidence>
<reference evidence="12" key="1">
    <citation type="submission" date="2021-12" db="EMBL/GenBank/DDBJ databases">
        <title>Convergent genome expansion in fungi linked to evolution of root-endophyte symbiosis.</title>
        <authorList>
            <consortium name="DOE Joint Genome Institute"/>
            <person name="Ke Y.-H."/>
            <person name="Bonito G."/>
            <person name="Liao H.-L."/>
            <person name="Looney B."/>
            <person name="Rojas-Flechas A."/>
            <person name="Nash J."/>
            <person name="Hameed K."/>
            <person name="Schadt C."/>
            <person name="Martin F."/>
            <person name="Crous P.W."/>
            <person name="Miettinen O."/>
            <person name="Magnuson J.K."/>
            <person name="Labbe J."/>
            <person name="Jacobson D."/>
            <person name="Doktycz M.J."/>
            <person name="Veneault-Fourrey C."/>
            <person name="Kuo A."/>
            <person name="Mondo S."/>
            <person name="Calhoun S."/>
            <person name="Riley R."/>
            <person name="Ohm R."/>
            <person name="LaButti K."/>
            <person name="Andreopoulos B."/>
            <person name="Pangilinan J."/>
            <person name="Nolan M."/>
            <person name="Tritt A."/>
            <person name="Clum A."/>
            <person name="Lipzen A."/>
            <person name="Daum C."/>
            <person name="Barry K."/>
            <person name="Grigoriev I.V."/>
            <person name="Vilgalys R."/>
        </authorList>
    </citation>
    <scope>NUCLEOTIDE SEQUENCE</scope>
    <source>
        <strain evidence="12">PMI_201</strain>
    </source>
</reference>
<dbReference type="SMART" id="SM00443">
    <property type="entry name" value="G_patch"/>
    <property type="match status" value="1"/>
</dbReference>